<dbReference type="GO" id="GO:1902201">
    <property type="term" value="P:negative regulation of bacterial-type flagellum-dependent cell motility"/>
    <property type="evidence" value="ECO:0007669"/>
    <property type="project" value="TreeGrafter"/>
</dbReference>
<evidence type="ECO:0000256" key="2">
    <source>
        <dbReference type="ARBA" id="ARBA00012528"/>
    </source>
</evidence>
<evidence type="ECO:0000256" key="1">
    <source>
        <dbReference type="ARBA" id="ARBA00010587"/>
    </source>
</evidence>
<evidence type="ECO:0000256" key="5">
    <source>
        <dbReference type="ARBA" id="ARBA00034247"/>
    </source>
</evidence>
<dbReference type="SUPFAM" id="SSF55785">
    <property type="entry name" value="PYP-like sensor domain (PAS domain)"/>
    <property type="match status" value="2"/>
</dbReference>
<comment type="caution">
    <text evidence="10">The sequence shown here is derived from an EMBL/GenBank/DDBJ whole genome shotgun (WGS) entry which is preliminary data.</text>
</comment>
<dbReference type="Pfam" id="PF12860">
    <property type="entry name" value="PAS_7"/>
    <property type="match status" value="1"/>
</dbReference>
<dbReference type="NCBIfam" id="TIGR02481">
    <property type="entry name" value="hemeryth_dom"/>
    <property type="match status" value="1"/>
</dbReference>
<dbReference type="InterPro" id="IPR016131">
    <property type="entry name" value="Haemerythrin_Fe_BS"/>
</dbReference>
<dbReference type="Gene3D" id="3.30.70.270">
    <property type="match status" value="1"/>
</dbReference>
<evidence type="ECO:0000259" key="8">
    <source>
        <dbReference type="PROSITE" id="PS50113"/>
    </source>
</evidence>
<evidence type="ECO:0000313" key="11">
    <source>
        <dbReference type="Proteomes" id="UP000078428"/>
    </source>
</evidence>
<dbReference type="Pfam" id="PF08448">
    <property type="entry name" value="PAS_4"/>
    <property type="match status" value="1"/>
</dbReference>
<dbReference type="InterPro" id="IPR035965">
    <property type="entry name" value="PAS-like_dom_sf"/>
</dbReference>
<dbReference type="PROSITE" id="PS50112">
    <property type="entry name" value="PAS"/>
    <property type="match status" value="1"/>
</dbReference>
<dbReference type="Gene3D" id="3.30.450.20">
    <property type="entry name" value="PAS domain"/>
    <property type="match status" value="2"/>
</dbReference>
<dbReference type="NCBIfam" id="TIGR00254">
    <property type="entry name" value="GGDEF"/>
    <property type="match status" value="1"/>
</dbReference>
<feature type="domain" description="PAC" evidence="8">
    <location>
        <begin position="210"/>
        <end position="262"/>
    </location>
</feature>
<feature type="domain" description="GGDEF" evidence="9">
    <location>
        <begin position="329"/>
        <end position="458"/>
    </location>
</feature>
<evidence type="ECO:0000256" key="3">
    <source>
        <dbReference type="ARBA" id="ARBA00022723"/>
    </source>
</evidence>
<dbReference type="NCBIfam" id="TIGR00229">
    <property type="entry name" value="sensory_box"/>
    <property type="match status" value="1"/>
</dbReference>
<feature type="domain" description="PAS" evidence="7">
    <location>
        <begin position="136"/>
        <end position="206"/>
    </location>
</feature>
<dbReference type="InterPro" id="IPR013656">
    <property type="entry name" value="PAS_4"/>
</dbReference>
<dbReference type="PANTHER" id="PTHR45138:SF9">
    <property type="entry name" value="DIGUANYLATE CYCLASE DGCM-RELATED"/>
    <property type="match status" value="1"/>
</dbReference>
<organism evidence="10 11">
    <name type="scientific">Paramagnetospirillum marisnigri</name>
    <dbReference type="NCBI Taxonomy" id="1285242"/>
    <lineage>
        <taxon>Bacteria</taxon>
        <taxon>Pseudomonadati</taxon>
        <taxon>Pseudomonadota</taxon>
        <taxon>Alphaproteobacteria</taxon>
        <taxon>Rhodospirillales</taxon>
        <taxon>Magnetospirillaceae</taxon>
        <taxon>Paramagnetospirillum</taxon>
    </lineage>
</organism>
<dbReference type="EC" id="2.7.7.65" evidence="2"/>
<evidence type="ECO:0000259" key="7">
    <source>
        <dbReference type="PROSITE" id="PS50112"/>
    </source>
</evidence>
<dbReference type="SMART" id="SM00086">
    <property type="entry name" value="PAC"/>
    <property type="match status" value="1"/>
</dbReference>
<dbReference type="GO" id="GO:0043709">
    <property type="term" value="P:cell adhesion involved in single-species biofilm formation"/>
    <property type="evidence" value="ECO:0007669"/>
    <property type="project" value="TreeGrafter"/>
</dbReference>
<dbReference type="InterPro" id="IPR001610">
    <property type="entry name" value="PAC"/>
</dbReference>
<dbReference type="InterPro" id="IPR035938">
    <property type="entry name" value="Hemerythrin-like_sf"/>
</dbReference>
<dbReference type="PROSITE" id="PS00550">
    <property type="entry name" value="HEMERYTHRINS"/>
    <property type="match status" value="1"/>
</dbReference>
<keyword evidence="11" id="KW-1185">Reference proteome</keyword>
<sequence>MLASSPECRHIIQSIIEHLPSGVTLFDQNLEMIACNGLFRRLLDFPDKLFEGSLPSMKSLALFNARRGEYGPGDPEELAGQVVQRAMAMKPHQFERVRPDGIILEISGQPLPSGGFITLYTDITERREAEENLRDKEGLLRLIFDNSSVAIFTIDSSGRIGAANQRMVEMFMIPLESLIGIEYVDLVDPVEQEIARKNMADHLACDRPNVNLERHYWRSNGSAFWGQLTARRMPAYRNGRAGLVCVVADITDHKIADQVLAERSAELEALNQELTKAVDALAASNAELLAARQELEHLAQHDNLTGIWNRRRVEEAAQQEMLRKARYGHPVSMLFIDLDHFKRVNDTHGHAVGDDVLKAFCDIASKCMRSTDMLGRWGGEEFVILMPNSGLMIASLLAERIRKATLTYAFPVAGHITVSIGVAECRDDEAWEAWLCRSDAALYAAKEAGRNRVISDAVGSKETDEAELLDLDFLRLVWRSTYESGHSLLDKQHQNLFEHANALLTSVLSERPKDEVLPQIEVLVSDLLDHFRDEEAVFRLIGYSDADEHAQIHQGLIDRAGELVANFTSGELALGDLFNFLAYDVVAKHMLSEDRKFFGQIQVIRDTAG</sequence>
<dbReference type="SMART" id="SM00267">
    <property type="entry name" value="GGDEF"/>
    <property type="match status" value="1"/>
</dbReference>
<dbReference type="CDD" id="cd01949">
    <property type="entry name" value="GGDEF"/>
    <property type="match status" value="1"/>
</dbReference>
<dbReference type="GO" id="GO:0052621">
    <property type="term" value="F:diguanylate cyclase activity"/>
    <property type="evidence" value="ECO:0007669"/>
    <property type="project" value="UniProtKB-EC"/>
</dbReference>
<dbReference type="InterPro" id="IPR000700">
    <property type="entry name" value="PAS-assoc_C"/>
</dbReference>
<dbReference type="InterPro" id="IPR000160">
    <property type="entry name" value="GGDEF_dom"/>
</dbReference>
<dbReference type="InterPro" id="IPR012827">
    <property type="entry name" value="Hemerythrin_metal-bd"/>
</dbReference>
<dbReference type="GO" id="GO:0005886">
    <property type="term" value="C:plasma membrane"/>
    <property type="evidence" value="ECO:0007669"/>
    <property type="project" value="TreeGrafter"/>
</dbReference>
<dbReference type="SUPFAM" id="SSF47188">
    <property type="entry name" value="Hemerythrin-like"/>
    <property type="match status" value="1"/>
</dbReference>
<dbReference type="CDD" id="cd00130">
    <property type="entry name" value="PAS"/>
    <property type="match status" value="1"/>
</dbReference>
<dbReference type="AlphaFoldDB" id="A0A178MIX0"/>
<evidence type="ECO:0000256" key="6">
    <source>
        <dbReference type="SAM" id="Coils"/>
    </source>
</evidence>
<evidence type="ECO:0000259" key="9">
    <source>
        <dbReference type="PROSITE" id="PS50887"/>
    </source>
</evidence>
<evidence type="ECO:0000256" key="4">
    <source>
        <dbReference type="ARBA" id="ARBA00023004"/>
    </source>
</evidence>
<dbReference type="EMBL" id="LWQT01000073">
    <property type="protein sequence ID" value="OAN48672.1"/>
    <property type="molecule type" value="Genomic_DNA"/>
</dbReference>
<dbReference type="OrthoDB" id="9812260at2"/>
<gene>
    <name evidence="10" type="ORF">A6A04_20050</name>
</gene>
<keyword evidence="4" id="KW-0408">Iron</keyword>
<dbReference type="PANTHER" id="PTHR45138">
    <property type="entry name" value="REGULATORY COMPONENTS OF SENSORY TRANSDUCTION SYSTEM"/>
    <property type="match status" value="1"/>
</dbReference>
<feature type="coiled-coil region" evidence="6">
    <location>
        <begin position="260"/>
        <end position="301"/>
    </location>
</feature>
<reference evidence="10 11" key="1">
    <citation type="submission" date="2016-04" db="EMBL/GenBank/DDBJ databases">
        <title>Draft genome sequence of freshwater magnetotactic bacteria Magnetospirillum marisnigri SP-1 and Magnetospirillum moscoviense BB-1.</title>
        <authorList>
            <person name="Koziaeva V."/>
            <person name="Dziuba M.V."/>
            <person name="Ivanov T.M."/>
            <person name="Kuznetsov B."/>
            <person name="Grouzdev D.S."/>
        </authorList>
    </citation>
    <scope>NUCLEOTIDE SEQUENCE [LARGE SCALE GENOMIC DNA]</scope>
    <source>
        <strain evidence="10 11">SP-1</strain>
    </source>
</reference>
<comment type="similarity">
    <text evidence="1">Belongs to the hemerythrin family.</text>
</comment>
<dbReference type="Pfam" id="PF00990">
    <property type="entry name" value="GGDEF"/>
    <property type="match status" value="1"/>
</dbReference>
<proteinExistence type="inferred from homology"/>
<dbReference type="Pfam" id="PF01814">
    <property type="entry name" value="Hemerythrin"/>
    <property type="match status" value="1"/>
</dbReference>
<dbReference type="FunFam" id="3.30.70.270:FF:000001">
    <property type="entry name" value="Diguanylate cyclase domain protein"/>
    <property type="match status" value="1"/>
</dbReference>
<dbReference type="InterPro" id="IPR000014">
    <property type="entry name" value="PAS"/>
</dbReference>
<keyword evidence="6" id="KW-0175">Coiled coil</keyword>
<dbReference type="STRING" id="1285242.A6A04_20050"/>
<dbReference type="InterPro" id="IPR012312">
    <property type="entry name" value="Hemerythrin-like"/>
</dbReference>
<dbReference type="GO" id="GO:0046872">
    <property type="term" value="F:metal ion binding"/>
    <property type="evidence" value="ECO:0007669"/>
    <property type="project" value="UniProtKB-KW"/>
</dbReference>
<dbReference type="PROSITE" id="PS50887">
    <property type="entry name" value="GGDEF"/>
    <property type="match status" value="1"/>
</dbReference>
<dbReference type="SUPFAM" id="SSF55073">
    <property type="entry name" value="Nucleotide cyclase"/>
    <property type="match status" value="1"/>
</dbReference>
<dbReference type="Proteomes" id="UP000078428">
    <property type="component" value="Unassembled WGS sequence"/>
</dbReference>
<accession>A0A178MIX0</accession>
<dbReference type="SMART" id="SM00091">
    <property type="entry name" value="PAS"/>
    <property type="match status" value="2"/>
</dbReference>
<comment type="catalytic activity">
    <reaction evidence="5">
        <text>2 GTP = 3',3'-c-di-GMP + 2 diphosphate</text>
        <dbReference type="Rhea" id="RHEA:24898"/>
        <dbReference type="ChEBI" id="CHEBI:33019"/>
        <dbReference type="ChEBI" id="CHEBI:37565"/>
        <dbReference type="ChEBI" id="CHEBI:58805"/>
        <dbReference type="EC" id="2.7.7.65"/>
    </reaction>
</comment>
<dbReference type="InterPro" id="IPR050469">
    <property type="entry name" value="Diguanylate_Cyclase"/>
</dbReference>
<evidence type="ECO:0000313" key="10">
    <source>
        <dbReference type="EMBL" id="OAN48672.1"/>
    </source>
</evidence>
<dbReference type="InterPro" id="IPR043128">
    <property type="entry name" value="Rev_trsase/Diguanyl_cyclase"/>
</dbReference>
<dbReference type="InterPro" id="IPR029787">
    <property type="entry name" value="Nucleotide_cyclase"/>
</dbReference>
<name>A0A178MIX0_9PROT</name>
<dbReference type="CDD" id="cd12107">
    <property type="entry name" value="Hemerythrin"/>
    <property type="match status" value="1"/>
</dbReference>
<keyword evidence="3" id="KW-0479">Metal-binding</keyword>
<dbReference type="Gene3D" id="1.20.120.50">
    <property type="entry name" value="Hemerythrin-like"/>
    <property type="match status" value="1"/>
</dbReference>
<dbReference type="PROSITE" id="PS50113">
    <property type="entry name" value="PAC"/>
    <property type="match status" value="1"/>
</dbReference>
<protein>
    <recommendedName>
        <fullName evidence="2">diguanylate cyclase</fullName>
        <ecNumber evidence="2">2.7.7.65</ecNumber>
    </recommendedName>
</protein>